<proteinExistence type="predicted"/>
<keyword evidence="3" id="KW-1185">Reference proteome</keyword>
<feature type="region of interest" description="Disordered" evidence="1">
    <location>
        <begin position="341"/>
        <end position="385"/>
    </location>
</feature>
<comment type="caution">
    <text evidence="2">The sequence shown here is derived from an EMBL/GenBank/DDBJ whole genome shotgun (WGS) entry which is preliminary data.</text>
</comment>
<evidence type="ECO:0000313" key="2">
    <source>
        <dbReference type="EMBL" id="KAH6879422.1"/>
    </source>
</evidence>
<dbReference type="Proteomes" id="UP000777438">
    <property type="component" value="Unassembled WGS sequence"/>
</dbReference>
<dbReference type="PANTHER" id="PTHR37538:SF1">
    <property type="entry name" value="BTB DOMAIN-CONTAINING PROTEIN"/>
    <property type="match status" value="1"/>
</dbReference>
<feature type="compositionally biased region" description="Acidic residues" evidence="1">
    <location>
        <begin position="342"/>
        <end position="354"/>
    </location>
</feature>
<organism evidence="2 3">
    <name type="scientific">Thelonectria olida</name>
    <dbReference type="NCBI Taxonomy" id="1576542"/>
    <lineage>
        <taxon>Eukaryota</taxon>
        <taxon>Fungi</taxon>
        <taxon>Dikarya</taxon>
        <taxon>Ascomycota</taxon>
        <taxon>Pezizomycotina</taxon>
        <taxon>Sordariomycetes</taxon>
        <taxon>Hypocreomycetidae</taxon>
        <taxon>Hypocreales</taxon>
        <taxon>Nectriaceae</taxon>
        <taxon>Thelonectria</taxon>
    </lineage>
</organism>
<name>A0A9P8VVQ7_9HYPO</name>
<reference evidence="2 3" key="1">
    <citation type="journal article" date="2021" name="Nat. Commun.">
        <title>Genetic determinants of endophytism in the Arabidopsis root mycobiome.</title>
        <authorList>
            <person name="Mesny F."/>
            <person name="Miyauchi S."/>
            <person name="Thiergart T."/>
            <person name="Pickel B."/>
            <person name="Atanasova L."/>
            <person name="Karlsson M."/>
            <person name="Huettel B."/>
            <person name="Barry K.W."/>
            <person name="Haridas S."/>
            <person name="Chen C."/>
            <person name="Bauer D."/>
            <person name="Andreopoulos W."/>
            <person name="Pangilinan J."/>
            <person name="LaButti K."/>
            <person name="Riley R."/>
            <person name="Lipzen A."/>
            <person name="Clum A."/>
            <person name="Drula E."/>
            <person name="Henrissat B."/>
            <person name="Kohler A."/>
            <person name="Grigoriev I.V."/>
            <person name="Martin F.M."/>
            <person name="Hacquard S."/>
        </authorList>
    </citation>
    <scope>NUCLEOTIDE SEQUENCE [LARGE SCALE GENOMIC DNA]</scope>
    <source>
        <strain evidence="2 3">MPI-CAGE-CH-0241</strain>
    </source>
</reference>
<gene>
    <name evidence="2" type="ORF">B0T10DRAFT_496447</name>
</gene>
<sequence length="385" mass="42562">MPRHADQVDVRPESSPYAAPSIKLHLKDGTTFTVPSPLLCKYPKLPSPPSSSQSLRLEITADVGHILIHYLFTDTYQGLKPRGSSRDEKLATEFTTSVRVYALAREYELPSLEELAKCEIERLGIGLSFPMVVDLVRSAYPDPSADDAWISCYLKSGLKSLLKNPPETPCSVIPSSERETISVSALLFKHLVELVHEDNTLPRDLDAVPQVEAIEEPDFVLPVHHIEIPKEDAAQLEQSGLSEKCKADLPAESAPEPAPAPAPEPEPQLALKEEKRLKKMKKKVKKPRKDVILGCLPDPPPIQEAEPSLQPEHGTQVQDDTWGWAMKVATDQKRQRIAEIAPQEEAEAVPEAPEDWSIGGSNSEEAKTSWGMQEGHVLIGNGWKQ</sequence>
<feature type="region of interest" description="Disordered" evidence="1">
    <location>
        <begin position="291"/>
        <end position="318"/>
    </location>
</feature>
<protein>
    <recommendedName>
        <fullName evidence="4">BTB domain-containing protein</fullName>
    </recommendedName>
</protein>
<dbReference type="EMBL" id="JAGPYM010000029">
    <property type="protein sequence ID" value="KAH6879422.1"/>
    <property type="molecule type" value="Genomic_DNA"/>
</dbReference>
<accession>A0A9P8VVQ7</accession>
<evidence type="ECO:0000256" key="1">
    <source>
        <dbReference type="SAM" id="MobiDB-lite"/>
    </source>
</evidence>
<evidence type="ECO:0008006" key="4">
    <source>
        <dbReference type="Google" id="ProtNLM"/>
    </source>
</evidence>
<feature type="region of interest" description="Disordered" evidence="1">
    <location>
        <begin position="234"/>
        <end position="267"/>
    </location>
</feature>
<dbReference type="AlphaFoldDB" id="A0A9P8VVQ7"/>
<dbReference type="PANTHER" id="PTHR37538">
    <property type="entry name" value="BTB DOMAIN-CONTAINING PROTEIN"/>
    <property type="match status" value="1"/>
</dbReference>
<feature type="compositionally biased region" description="Pro residues" evidence="1">
    <location>
        <begin position="256"/>
        <end position="266"/>
    </location>
</feature>
<dbReference type="OrthoDB" id="3594103at2759"/>
<evidence type="ECO:0000313" key="3">
    <source>
        <dbReference type="Proteomes" id="UP000777438"/>
    </source>
</evidence>